<dbReference type="AlphaFoldDB" id="A0A517MB55"/>
<evidence type="ECO:0000313" key="1">
    <source>
        <dbReference type="EMBL" id="QDS92123.1"/>
    </source>
</evidence>
<dbReference type="InterPro" id="IPR011990">
    <property type="entry name" value="TPR-like_helical_dom_sf"/>
</dbReference>
<sequence>MNLITLFRVRFLCLLGTLACWQYAIPPHPLLGAGTSSPQRRTEDWQQDLISVLLNANMLQTAEAICIDHLRNSALDSDVAARWTIRLSTVRTARMVGQSRWEPELAQAARQPIEQLLKAYPQHPRRLWLETQSGLIDLSTARHAAVAMAISPGDTNIQNRGLQATNACLKQFEDIREQIDASGETENQDLQDLRSTIGQQRVEAWLLQSQLFPRGSEDAIASLTTSEREAVEVMSRIPTGTNAHSKLQALRIKALIQTGRPEEALEILDADQRARNSTNQSDPDRLALRVQVYLAQENLTAANEILQRYYGNQPQLAPPSADLDLARLDSLLATAKSIPETERSEITSQIADWLEVIGQRNGDYVRRQGEAAALQVVRGQPSGGDTRLMVAEAALRLKAGDLLEAGEWLTQAAAAASEPEQALKHATQAAAVLKQAEEIEAAVQILAATSLRFRQHASAPATHLQASWLLAEALKQEPGADLEPLQALLRTTSETWPQTSAGSTATSWLVRILVAKRKYAEAAYVAFPKNRAATPSEVEQATGLWQMAVRVAEDAPATLKQAIEHLSVGTNKQPQPTQEAAAVGRMTLEVLYAGRSVIEKQADQSFPLPDLIARLFAFRRSPPNAIAFKDWHPTSTDPAEIATLQDAIQRLFLDGGTEPARRVETGKVILQLQQQMTSQDPAKANDDGIASNDMARALIWSGDWEKGKQIYQDLIQSEPGNLKQMTAAAKGLSESDQQPALRESADLYNQIAAGLPQGSSAWHRAKQAAIQIKIRTDDSEEAMKLCRYILLTQPPQDVAVRERYQQLLEQAQRGAPSQ</sequence>
<dbReference type="RefSeq" id="WP_145350349.1">
    <property type="nucleotide sequence ID" value="NZ_CP036262.1"/>
</dbReference>
<proteinExistence type="predicted"/>
<dbReference type="OrthoDB" id="223214at2"/>
<dbReference type="EMBL" id="CP036262">
    <property type="protein sequence ID" value="QDS92123.1"/>
    <property type="molecule type" value="Genomic_DNA"/>
</dbReference>
<evidence type="ECO:0008006" key="3">
    <source>
        <dbReference type="Google" id="ProtNLM"/>
    </source>
</evidence>
<protein>
    <recommendedName>
        <fullName evidence="3">Tetratricopeptide repeat protein</fullName>
    </recommendedName>
</protein>
<accession>A0A517MB55</accession>
<dbReference type="KEGG" id="rml:FF011L_08590"/>
<dbReference type="SUPFAM" id="SSF48452">
    <property type="entry name" value="TPR-like"/>
    <property type="match status" value="1"/>
</dbReference>
<gene>
    <name evidence="1" type="ORF">FF011L_08590</name>
</gene>
<dbReference type="Gene3D" id="1.25.40.10">
    <property type="entry name" value="Tetratricopeptide repeat domain"/>
    <property type="match status" value="2"/>
</dbReference>
<reference evidence="1 2" key="1">
    <citation type="submission" date="2019-02" db="EMBL/GenBank/DDBJ databases">
        <title>Deep-cultivation of Planctomycetes and their phenomic and genomic characterization uncovers novel biology.</title>
        <authorList>
            <person name="Wiegand S."/>
            <person name="Jogler M."/>
            <person name="Boedeker C."/>
            <person name="Pinto D."/>
            <person name="Vollmers J."/>
            <person name="Rivas-Marin E."/>
            <person name="Kohn T."/>
            <person name="Peeters S.H."/>
            <person name="Heuer A."/>
            <person name="Rast P."/>
            <person name="Oberbeckmann S."/>
            <person name="Bunk B."/>
            <person name="Jeske O."/>
            <person name="Meyerdierks A."/>
            <person name="Storesund J.E."/>
            <person name="Kallscheuer N."/>
            <person name="Luecker S."/>
            <person name="Lage O.M."/>
            <person name="Pohl T."/>
            <person name="Merkel B.J."/>
            <person name="Hornburger P."/>
            <person name="Mueller R.-W."/>
            <person name="Bruemmer F."/>
            <person name="Labrenz M."/>
            <person name="Spormann A.M."/>
            <person name="Op den Camp H."/>
            <person name="Overmann J."/>
            <person name="Amann R."/>
            <person name="Jetten M.S.M."/>
            <person name="Mascher T."/>
            <person name="Medema M.H."/>
            <person name="Devos D.P."/>
            <person name="Kaster A.-K."/>
            <person name="Ovreas L."/>
            <person name="Rohde M."/>
            <person name="Galperin M.Y."/>
            <person name="Jogler C."/>
        </authorList>
    </citation>
    <scope>NUCLEOTIDE SEQUENCE [LARGE SCALE GENOMIC DNA]</scope>
    <source>
        <strain evidence="1 2">FF011L</strain>
    </source>
</reference>
<name>A0A517MB55_9BACT</name>
<evidence type="ECO:0000313" key="2">
    <source>
        <dbReference type="Proteomes" id="UP000320672"/>
    </source>
</evidence>
<dbReference type="Proteomes" id="UP000320672">
    <property type="component" value="Chromosome"/>
</dbReference>
<keyword evidence="2" id="KW-1185">Reference proteome</keyword>
<organism evidence="1 2">
    <name type="scientific">Roseimaritima multifibrata</name>
    <dbReference type="NCBI Taxonomy" id="1930274"/>
    <lineage>
        <taxon>Bacteria</taxon>
        <taxon>Pseudomonadati</taxon>
        <taxon>Planctomycetota</taxon>
        <taxon>Planctomycetia</taxon>
        <taxon>Pirellulales</taxon>
        <taxon>Pirellulaceae</taxon>
        <taxon>Roseimaritima</taxon>
    </lineage>
</organism>